<name>A0A1A8YVL5_PLAOA</name>
<reference evidence="4" key="1">
    <citation type="submission" date="2016-05" db="EMBL/GenBank/DDBJ databases">
        <authorList>
            <person name="Naeem R."/>
        </authorList>
    </citation>
    <scope>NUCLEOTIDE SEQUENCE [LARGE SCALE GENOMIC DNA]</scope>
</reference>
<proteinExistence type="predicted"/>
<evidence type="ECO:0000313" key="2">
    <source>
        <dbReference type="EMBL" id="SBT35489.1"/>
    </source>
</evidence>
<sequence>MNVCGVNNKGGIDLRKELHNTLVVVGLITEMVLSDNNLLEHVSINDIYKTLFCVFKSRYMEILNEIQMEECQRGVQQQGNTSPPTMVKDPIESRDNIKTVHQQNDPEKNAMAEEIKLKFSQMFFTTKKNKKELVSVSNLSCIKYAIAGCIYLHGKISNKKISLRNILNTIDYNFFLLNSCINIVKSEKPKEDIENFIFGINQYEPIVKENIYHAKEESLKMERISLYTSSFKLSNNIFKYSLLYELMFITRSPYIINKFLFSVFNDVICIPDINDKYNDTVIVISCFLFVNHFFYYINQYHKMNSQYFGLVKKMYLLQVEKIMNIFQLLNPANCISELKNVISLTNKIIRLYSLTY</sequence>
<keyword evidence="4" id="KW-1185">Reference proteome</keyword>
<evidence type="ECO:0000313" key="1">
    <source>
        <dbReference type="EMBL" id="SBT35059.1"/>
    </source>
</evidence>
<dbReference type="Proteomes" id="UP000078550">
    <property type="component" value="Unassembled WGS sequence"/>
</dbReference>
<dbReference type="Proteomes" id="UP000078555">
    <property type="component" value="Unassembled WGS sequence"/>
</dbReference>
<dbReference type="EMBL" id="FLRE01000102">
    <property type="protein sequence ID" value="SBT35489.1"/>
    <property type="molecule type" value="Genomic_DNA"/>
</dbReference>
<evidence type="ECO:0000313" key="3">
    <source>
        <dbReference type="Proteomes" id="UP000078550"/>
    </source>
</evidence>
<organism evidence="2 3">
    <name type="scientific">Plasmodium ovale wallikeri</name>
    <dbReference type="NCBI Taxonomy" id="864142"/>
    <lineage>
        <taxon>Eukaryota</taxon>
        <taxon>Sar</taxon>
        <taxon>Alveolata</taxon>
        <taxon>Apicomplexa</taxon>
        <taxon>Aconoidasida</taxon>
        <taxon>Haemosporida</taxon>
        <taxon>Plasmodiidae</taxon>
        <taxon>Plasmodium</taxon>
        <taxon>Plasmodium (Plasmodium)</taxon>
    </lineage>
</organism>
<dbReference type="AlphaFoldDB" id="A0A1A8YVL5"/>
<reference evidence="2" key="3">
    <citation type="submission" date="2016-05" db="EMBL/GenBank/DDBJ databases">
        <authorList>
            <person name="Lavstsen T."/>
            <person name="Jespersen J.S."/>
        </authorList>
    </citation>
    <scope>NUCLEOTIDE SEQUENCE [LARGE SCALE GENOMIC DNA]</scope>
</reference>
<evidence type="ECO:0000313" key="4">
    <source>
        <dbReference type="Proteomes" id="UP000078555"/>
    </source>
</evidence>
<dbReference type="EMBL" id="FLRD01000078">
    <property type="protein sequence ID" value="SBT35059.1"/>
    <property type="molecule type" value="Genomic_DNA"/>
</dbReference>
<protein>
    <submittedName>
        <fullName evidence="2">Uncharacterized protein</fullName>
    </submittedName>
</protein>
<gene>
    <name evidence="1" type="ORF">POVWA1_025500</name>
    <name evidence="2" type="ORF">POVWA2_025330</name>
</gene>
<reference evidence="3" key="2">
    <citation type="submission" date="2016-05" db="EMBL/GenBank/DDBJ databases">
        <authorList>
            <person name="Naeem Raeece"/>
        </authorList>
    </citation>
    <scope>NUCLEOTIDE SEQUENCE [LARGE SCALE GENOMIC DNA]</scope>
</reference>
<accession>A0A1A8YVL5</accession>